<organism evidence="2">
    <name type="scientific">Rhizophora mucronata</name>
    <name type="common">Asiatic mangrove</name>
    <dbReference type="NCBI Taxonomy" id="61149"/>
    <lineage>
        <taxon>Eukaryota</taxon>
        <taxon>Viridiplantae</taxon>
        <taxon>Streptophyta</taxon>
        <taxon>Embryophyta</taxon>
        <taxon>Tracheophyta</taxon>
        <taxon>Spermatophyta</taxon>
        <taxon>Magnoliopsida</taxon>
        <taxon>eudicotyledons</taxon>
        <taxon>Gunneridae</taxon>
        <taxon>Pentapetalae</taxon>
        <taxon>rosids</taxon>
        <taxon>fabids</taxon>
        <taxon>Malpighiales</taxon>
        <taxon>Rhizophoraceae</taxon>
        <taxon>Rhizophora</taxon>
    </lineage>
</organism>
<reference evidence="2" key="1">
    <citation type="submission" date="2018-02" db="EMBL/GenBank/DDBJ databases">
        <title>Rhizophora mucronata_Transcriptome.</title>
        <authorList>
            <person name="Meera S.P."/>
            <person name="Sreeshan A."/>
            <person name="Augustine A."/>
        </authorList>
    </citation>
    <scope>NUCLEOTIDE SEQUENCE</scope>
    <source>
        <tissue evidence="2">Leaf</tissue>
    </source>
</reference>
<dbReference type="AlphaFoldDB" id="A0A2P2JNY3"/>
<sequence>MMGQLSEAGNKRSEEEYMGKKRKRQKQEVLPSLFPLSNSATGDVKGYDRLKTQETHD</sequence>
<name>A0A2P2JNY3_RHIMU</name>
<evidence type="ECO:0000313" key="2">
    <source>
        <dbReference type="EMBL" id="MBW95177.1"/>
    </source>
</evidence>
<accession>A0A2P2JNY3</accession>
<protein>
    <submittedName>
        <fullName evidence="2">Uncharacterized protein</fullName>
    </submittedName>
</protein>
<proteinExistence type="predicted"/>
<feature type="compositionally biased region" description="Basic and acidic residues" evidence="1">
    <location>
        <begin position="9"/>
        <end position="19"/>
    </location>
</feature>
<feature type="region of interest" description="Disordered" evidence="1">
    <location>
        <begin position="1"/>
        <end position="57"/>
    </location>
</feature>
<evidence type="ECO:0000256" key="1">
    <source>
        <dbReference type="SAM" id="MobiDB-lite"/>
    </source>
</evidence>
<feature type="compositionally biased region" description="Basic and acidic residues" evidence="1">
    <location>
        <begin position="45"/>
        <end position="57"/>
    </location>
</feature>
<dbReference type="EMBL" id="GGEC01014694">
    <property type="protein sequence ID" value="MBW95177.1"/>
    <property type="molecule type" value="Transcribed_RNA"/>
</dbReference>